<comment type="caution">
    <text evidence="1">The sequence shown here is derived from an EMBL/GenBank/DDBJ whole genome shotgun (WGS) entry which is preliminary data.</text>
</comment>
<gene>
    <name evidence="1" type="ORF">RirG_163100</name>
</gene>
<dbReference type="OrthoDB" id="2351086at2759"/>
<evidence type="ECO:0000313" key="2">
    <source>
        <dbReference type="Proteomes" id="UP000022910"/>
    </source>
</evidence>
<organism evidence="1 2">
    <name type="scientific">Rhizophagus irregularis (strain DAOM 197198w)</name>
    <name type="common">Glomus intraradices</name>
    <dbReference type="NCBI Taxonomy" id="1432141"/>
    <lineage>
        <taxon>Eukaryota</taxon>
        <taxon>Fungi</taxon>
        <taxon>Fungi incertae sedis</taxon>
        <taxon>Mucoromycota</taxon>
        <taxon>Glomeromycotina</taxon>
        <taxon>Glomeromycetes</taxon>
        <taxon>Glomerales</taxon>
        <taxon>Glomeraceae</taxon>
        <taxon>Rhizophagus</taxon>
    </lineage>
</organism>
<evidence type="ECO:0000313" key="1">
    <source>
        <dbReference type="EMBL" id="EXX62298.1"/>
    </source>
</evidence>
<reference evidence="1 2" key="1">
    <citation type="submission" date="2014-02" db="EMBL/GenBank/DDBJ databases">
        <title>Single nucleus genome sequencing reveals high similarity among nuclei of an endomycorrhizal fungus.</title>
        <authorList>
            <person name="Lin K."/>
            <person name="Geurts R."/>
            <person name="Zhang Z."/>
            <person name="Limpens E."/>
            <person name="Saunders D.G."/>
            <person name="Mu D."/>
            <person name="Pang E."/>
            <person name="Cao H."/>
            <person name="Cha H."/>
            <person name="Lin T."/>
            <person name="Zhou Q."/>
            <person name="Shang Y."/>
            <person name="Li Y."/>
            <person name="Ivanov S."/>
            <person name="Sharma T."/>
            <person name="Velzen R.V."/>
            <person name="Ruijter N.D."/>
            <person name="Aanen D.K."/>
            <person name="Win J."/>
            <person name="Kamoun S."/>
            <person name="Bisseling T."/>
            <person name="Huang S."/>
        </authorList>
    </citation>
    <scope>NUCLEOTIDE SEQUENCE [LARGE SCALE GENOMIC DNA]</scope>
    <source>
        <strain evidence="2">DAOM197198w</strain>
    </source>
</reference>
<sequence length="274" mass="32377">MSHVPYMVKIDTNRAHKIEMRSAMVFYVVIFICDSPKQKLTPLNRLIQSGTNSNSLNMYTSRLNDFKHNNSKLGCLLKNKLSLQEDIKKLMWDNIEDWDKCKISENWVELDESTENVSKIIEQHKKSTNDILVLLEEVIKKLENMEALSVYRDFISEFFEAVKARLGTDVWAKVKAAINRKLRTNKVNFKQNEEEYISKLRNFLQEINMTVEDIELMMILKKKSNAEFHQGERLDPEEMREKFETSFPEGLNDFKDSFRKAFDALDSWDRDDRD</sequence>
<proteinExistence type="predicted"/>
<dbReference type="HOGENOM" id="CLU_088676_0_0_1"/>
<dbReference type="Proteomes" id="UP000022910">
    <property type="component" value="Unassembled WGS sequence"/>
</dbReference>
<dbReference type="AlphaFoldDB" id="A0A015M639"/>
<name>A0A015M639_RHIIW</name>
<keyword evidence="2" id="KW-1185">Reference proteome</keyword>
<protein>
    <submittedName>
        <fullName evidence="1">Uncharacterized protein</fullName>
    </submittedName>
</protein>
<dbReference type="EMBL" id="JEMT01024773">
    <property type="protein sequence ID" value="EXX62298.1"/>
    <property type="molecule type" value="Genomic_DNA"/>
</dbReference>
<accession>A0A015M639</accession>